<name>A0A2R4G3E9_BIFAD</name>
<protein>
    <submittedName>
        <fullName evidence="1">Uncharacterized protein</fullName>
    </submittedName>
</protein>
<dbReference type="AlphaFoldDB" id="A0A2R4G3E9"/>
<dbReference type="Proteomes" id="UP000241454">
    <property type="component" value="Chromosome"/>
</dbReference>
<reference evidence="1 2" key="1">
    <citation type="submission" date="2018-03" db="EMBL/GenBank/DDBJ databases">
        <authorList>
            <person name="Keele B.F."/>
        </authorList>
    </citation>
    <scope>NUCLEOTIDE SEQUENCE [LARGE SCALE GENOMIC DNA]</scope>
    <source>
        <strain evidence="1 2">1-11</strain>
    </source>
</reference>
<proteinExistence type="predicted"/>
<dbReference type="RefSeq" id="WP_107646259.1">
    <property type="nucleotide sequence ID" value="NZ_CP028341.1"/>
</dbReference>
<evidence type="ECO:0000313" key="1">
    <source>
        <dbReference type="EMBL" id="AVT45367.1"/>
    </source>
</evidence>
<evidence type="ECO:0000313" key="2">
    <source>
        <dbReference type="Proteomes" id="UP000241454"/>
    </source>
</evidence>
<sequence>MAVYGWDSLSDWAWVPRVGWRPVDEPRHGGLPVTLRVRQVCQPRGGWLPPRLFSRVPLSDPMRLRARENRSPADVGLAVDYLTRLMCSGDARGSFGYSLAGADLVGARAESERLLARIDGLSDGSVRAALDLVRFDQVVRRGPGSVDPSRTPPRADPDTCWNVRRMVQRSCRFLDAFGPVEWDGFTFEGGYTPVVSYGDGDFMTADTLWDMKTLRGEPTRDHTLQLLCYWLMGTHSVHPEYRRVRRLGLYNPRLDVVYLCSVASLPWPLLRKVCVGVIGYEDRWRFMD</sequence>
<organism evidence="1 2">
    <name type="scientific">Bifidobacterium adolescentis</name>
    <dbReference type="NCBI Taxonomy" id="1680"/>
    <lineage>
        <taxon>Bacteria</taxon>
        <taxon>Bacillati</taxon>
        <taxon>Actinomycetota</taxon>
        <taxon>Actinomycetes</taxon>
        <taxon>Bifidobacteriales</taxon>
        <taxon>Bifidobacteriaceae</taxon>
        <taxon>Bifidobacterium</taxon>
    </lineage>
</organism>
<dbReference type="EMBL" id="CP028341">
    <property type="protein sequence ID" value="AVT45367.1"/>
    <property type="molecule type" value="Genomic_DNA"/>
</dbReference>
<accession>A0A2R4G3E9</accession>
<gene>
    <name evidence="1" type="ORF">C8077_05190</name>
</gene>